<dbReference type="EMBL" id="CP119879">
    <property type="protein sequence ID" value="WFD35352.1"/>
    <property type="molecule type" value="Genomic_DNA"/>
</dbReference>
<proteinExistence type="predicted"/>
<evidence type="ECO:0000256" key="2">
    <source>
        <dbReference type="ARBA" id="ARBA00022448"/>
    </source>
</evidence>
<dbReference type="GO" id="GO:0015031">
    <property type="term" value="P:protein transport"/>
    <property type="evidence" value="ECO:0007669"/>
    <property type="project" value="UniProtKB-KW"/>
</dbReference>
<dbReference type="Proteomes" id="UP001219933">
    <property type="component" value="Chromosome 3"/>
</dbReference>
<keyword evidence="4" id="KW-0653">Protein transport</keyword>
<reference evidence="6" key="1">
    <citation type="submission" date="2023-03" db="EMBL/GenBank/DDBJ databases">
        <title>Mating type loci evolution in Malassezia.</title>
        <authorList>
            <person name="Coelho M.A."/>
        </authorList>
    </citation>
    <scope>NUCLEOTIDE SEQUENCE</scope>
    <source>
        <strain evidence="6">CBS 11721</strain>
    </source>
</reference>
<dbReference type="PANTHER" id="PTHR40787:SF3">
    <property type="entry name" value="PROTEIN TRANSPORT PROTEIN SEC39"/>
    <property type="match status" value="1"/>
</dbReference>
<evidence type="ECO:0000313" key="6">
    <source>
        <dbReference type="EMBL" id="WFD35352.1"/>
    </source>
</evidence>
<keyword evidence="7" id="KW-1185">Reference proteome</keyword>
<dbReference type="GO" id="GO:0006890">
    <property type="term" value="P:retrograde vesicle-mediated transport, Golgi to endoplasmic reticulum"/>
    <property type="evidence" value="ECO:0007669"/>
    <property type="project" value="InterPro"/>
</dbReference>
<accession>A0AAF0J6A7</accession>
<sequence>MTTAGLETRRAFLRAPPAACEAALETITGADDDWWAGAAAVTAVKAAPHWKASDAAALLAAAAARTASFDDEVYRVFARAKKEGAPVLHEWLADDADRLAHLLLRRQLWQLQWLLCIPLAASKTAEAGDVSSVADAPVLFHAHSLALAGNARALRALLGAHPAVARALFPYRFRLLHLLLTVGGKHADHLSELRLLPGTHMPVQDRESGAWIDSLDASPAARASLWVEHPLVIGVLAEKGVAAPPEPAPEPPSALVQWYSDRVTELGGELGLVDNALGLARAAVSIGLTPLRAAANELGFVAQLGGTWRVASLRNATFAEIVTALAAHATLSELREAMPFFRTGSFADADYIRMLSDDDLAVRMLLVLVEQRTPQALALAEQAVAESWISRDARAALALAVVLGWHGSDSASYKALRGMLDALSITVGRDAPLMVLLRETLRARDASVGQLWTLIAQVEPADVFAALGDAAAFVALGESIHKWVPRPPRELVASDELSVRLGATLGDAAINDANAREAICAMFAALEPHLGGGLVDASTFEAVLITLLRAQRYPLFHMVVADLKNSGSAGFAAALPQGPEALVISEARKAFDAAKTCDATTGPLRRARQSLAAAPQTAAIAQELAVVDTVALLGAYDLVARDGKALRPTDVRATEDPLDLLARLLAVHGSAYRQADEMMELAHALVKLPNARQPDDVQISVLALLVDAAMAADDLACAKAYCERMASVAADASRRRPGGASDGNGNGNGDGAWRACFQLGKHPEWRDAKSRADVLGQALVLAPPENIPRILSEWATLDGASLVPARALPPRDTISRLLSTQWTSRRQEPLGKAASLFDSFAPSHAEQAARMARSLWDGLGDDARITGSLRGAVGWLMGGDER</sequence>
<keyword evidence="3" id="KW-0256">Endoplasmic reticulum</keyword>
<evidence type="ECO:0000256" key="3">
    <source>
        <dbReference type="ARBA" id="ARBA00022824"/>
    </source>
</evidence>
<evidence type="ECO:0000256" key="1">
    <source>
        <dbReference type="ARBA" id="ARBA00004240"/>
    </source>
</evidence>
<evidence type="ECO:0000313" key="7">
    <source>
        <dbReference type="Proteomes" id="UP001219933"/>
    </source>
</evidence>
<dbReference type="InterPro" id="IPR013244">
    <property type="entry name" value="Sec39_domain"/>
</dbReference>
<dbReference type="Pfam" id="PF08314">
    <property type="entry name" value="Sec39"/>
    <property type="match status" value="1"/>
</dbReference>
<feature type="domain" description="Sec39" evidence="5">
    <location>
        <begin position="542"/>
        <end position="798"/>
    </location>
</feature>
<keyword evidence="2" id="KW-0813">Transport</keyword>
<dbReference type="PANTHER" id="PTHR40787">
    <property type="entry name" value="SECRETED PROTEIN"/>
    <property type="match status" value="1"/>
</dbReference>
<dbReference type="AlphaFoldDB" id="A0AAF0J6A7"/>
<organism evidence="6 7">
    <name type="scientific">Malassezia cuniculi</name>
    <dbReference type="NCBI Taxonomy" id="948313"/>
    <lineage>
        <taxon>Eukaryota</taxon>
        <taxon>Fungi</taxon>
        <taxon>Dikarya</taxon>
        <taxon>Basidiomycota</taxon>
        <taxon>Ustilaginomycotina</taxon>
        <taxon>Malasseziomycetes</taxon>
        <taxon>Malasseziales</taxon>
        <taxon>Malasseziaceae</taxon>
        <taxon>Malassezia</taxon>
    </lineage>
</organism>
<comment type="subcellular location">
    <subcellularLocation>
        <location evidence="1">Endoplasmic reticulum</location>
    </subcellularLocation>
</comment>
<gene>
    <name evidence="6" type="ORF">MCUN1_002206</name>
</gene>
<evidence type="ECO:0000256" key="4">
    <source>
        <dbReference type="ARBA" id="ARBA00022927"/>
    </source>
</evidence>
<name>A0AAF0J6A7_9BASI</name>
<protein>
    <recommendedName>
        <fullName evidence="5">Sec39 domain-containing protein</fullName>
    </recommendedName>
</protein>
<dbReference type="GO" id="GO:0005783">
    <property type="term" value="C:endoplasmic reticulum"/>
    <property type="evidence" value="ECO:0007669"/>
    <property type="project" value="UniProtKB-SubCell"/>
</dbReference>
<evidence type="ECO:0000259" key="5">
    <source>
        <dbReference type="Pfam" id="PF08314"/>
    </source>
</evidence>